<feature type="region of interest" description="Disordered" evidence="1">
    <location>
        <begin position="35"/>
        <end position="87"/>
    </location>
</feature>
<evidence type="ECO:0000256" key="1">
    <source>
        <dbReference type="SAM" id="MobiDB-lite"/>
    </source>
</evidence>
<gene>
    <name evidence="2" type="ORF">DB88DRAFT_488343</name>
</gene>
<feature type="region of interest" description="Disordered" evidence="1">
    <location>
        <begin position="108"/>
        <end position="168"/>
    </location>
</feature>
<feature type="compositionally biased region" description="Basic and acidic residues" evidence="1">
    <location>
        <begin position="236"/>
        <end position="249"/>
    </location>
</feature>
<feature type="compositionally biased region" description="Polar residues" evidence="1">
    <location>
        <begin position="59"/>
        <end position="69"/>
    </location>
</feature>
<feature type="region of interest" description="Disordered" evidence="1">
    <location>
        <begin position="624"/>
        <end position="723"/>
    </location>
</feature>
<dbReference type="AlphaFoldDB" id="A0AAD9FS69"/>
<keyword evidence="3" id="KW-1185">Reference proteome</keyword>
<protein>
    <submittedName>
        <fullName evidence="2">Uncharacterized protein</fullName>
    </submittedName>
</protein>
<evidence type="ECO:0000313" key="3">
    <source>
        <dbReference type="Proteomes" id="UP001182556"/>
    </source>
</evidence>
<feature type="compositionally biased region" description="Basic and acidic residues" evidence="1">
    <location>
        <begin position="112"/>
        <end position="126"/>
    </location>
</feature>
<organism evidence="2 3">
    <name type="scientific">Papiliotrema laurentii</name>
    <name type="common">Cryptococcus laurentii</name>
    <dbReference type="NCBI Taxonomy" id="5418"/>
    <lineage>
        <taxon>Eukaryota</taxon>
        <taxon>Fungi</taxon>
        <taxon>Dikarya</taxon>
        <taxon>Basidiomycota</taxon>
        <taxon>Agaricomycotina</taxon>
        <taxon>Tremellomycetes</taxon>
        <taxon>Tremellales</taxon>
        <taxon>Rhynchogastremaceae</taxon>
        <taxon>Papiliotrema</taxon>
    </lineage>
</organism>
<reference evidence="2" key="1">
    <citation type="submission" date="2023-02" db="EMBL/GenBank/DDBJ databases">
        <title>Identification and recombinant expression of a fungal hydrolase from Papiliotrema laurentii that hydrolyzes apple cutin and clears colloidal polyester polyurethane.</title>
        <authorList>
            <consortium name="DOE Joint Genome Institute"/>
            <person name="Roman V.A."/>
            <person name="Bojanowski C."/>
            <person name="Crable B.R."/>
            <person name="Wagner D.N."/>
            <person name="Hung C.S."/>
            <person name="Nadeau L.J."/>
            <person name="Schratz L."/>
            <person name="Haridas S."/>
            <person name="Pangilinan J."/>
            <person name="Lipzen A."/>
            <person name="Na H."/>
            <person name="Yan M."/>
            <person name="Ng V."/>
            <person name="Grigoriev I.V."/>
            <person name="Spatafora J.W."/>
            <person name="Barlow D."/>
            <person name="Biffinger J."/>
            <person name="Kelley-Loughnane N."/>
            <person name="Varaljay V.A."/>
            <person name="Crookes-Goodson W.J."/>
        </authorList>
    </citation>
    <scope>NUCLEOTIDE SEQUENCE</scope>
    <source>
        <strain evidence="2">5307AH</strain>
    </source>
</reference>
<dbReference type="EMBL" id="JAODAN010000004">
    <property type="protein sequence ID" value="KAK1925225.1"/>
    <property type="molecule type" value="Genomic_DNA"/>
</dbReference>
<sequence length="971" mass="106015">MAISRRQLAAALLEYDNLDAPPDRPLVSHRDSALFRPLQPRPSDTIPIARPGHHAETSIVAQRQAGSHVQQEKPGVQHTEVPGSSTASVHIEQVDLARWDLPEHLISTSSDARVDPHTASRQDPQHPHAGLTPRRQSITSPLSDRINPAHLDTLDGIPHGARGERPGDVYDEANEAIARARQVQSMYDARPARIPLPASPASTLPSLRPGSVAGELDMRQEYGRSVSSAGRSSYEMLRDVPQEDLERSTSRLSRSSFDALRSPGVHSQRPGSSYSVIGQPYTHEEPEELLFDNPFALPPPPAELGSRFDPKTLEAQRKSIDLSRPASRLSIQFDPSHTLTEAHLQEHLAGPRVPTPNPLEGRTFQTFPAVPTAEEYGKPLRAPKYRRLPPVDRHSLLRPKTLIMPAPLVSAVPPPSPPNNVPEGYILGDKPLPPGSRSSILTTEVRSRPGMPLSLSQKTFRSSLMVGGRREEEEYWVGGATEEGQVAVEYAGEMDQGPVDRRPGKLYGRSLMDQLEARKAALKSKQRTFAGDMRPAMMARETVEPELTDQTPERPASIHNPHVPRQPLLMMDSSGEIDLTTNLSPTSPAKPRMTKSRSVFGVDTIWEKEMAKLRAIQEAEARAQEAREAAQRQAQDALEGKRKKKKDKKKSKSGNEYGTVAQEDDDDVGAGPDALAVVSPIPHVPDLPPQISYSPEKAPPAQIVDPETDEVKGDEGDLVDVNPADRAMYEETHEAREELIDVAPEESDPEEDVPLSRLARAKSPEESDSDEDVPLSQIRSVVSPTNSLPPITQEMGSLGLETRRHDDDLEDDVPLMVRKTVHLVSNVTGPVEDVEDDLPLGYKHADAVVRKNAGQWRQSTVSAPFAQPDPMAMGMGMGGCGYPMMSPGMASPFGYPYSMPMGFPSSSMINLGGMGWPGQGGMGMPMPMMPMPMPLVGGPEEASKNIDSWRKEVAIQPVPTGNSSVRSGSAR</sequence>
<accession>A0AAD9FS69</accession>
<dbReference type="Proteomes" id="UP001182556">
    <property type="component" value="Unassembled WGS sequence"/>
</dbReference>
<name>A0AAD9FS69_PAPLA</name>
<feature type="region of interest" description="Disordered" evidence="1">
    <location>
        <begin position="545"/>
        <end position="566"/>
    </location>
</feature>
<proteinExistence type="predicted"/>
<feature type="compositionally biased region" description="Acidic residues" evidence="1">
    <location>
        <begin position="743"/>
        <end position="753"/>
    </location>
</feature>
<feature type="region of interest" description="Disordered" evidence="1">
    <location>
        <begin position="223"/>
        <end position="279"/>
    </location>
</feature>
<evidence type="ECO:0000313" key="2">
    <source>
        <dbReference type="EMBL" id="KAK1925225.1"/>
    </source>
</evidence>
<feature type="compositionally biased region" description="Basic residues" evidence="1">
    <location>
        <begin position="641"/>
        <end position="652"/>
    </location>
</feature>
<comment type="caution">
    <text evidence="2">The sequence shown here is derived from an EMBL/GenBank/DDBJ whole genome shotgun (WGS) entry which is preliminary data.</text>
</comment>
<feature type="region of interest" description="Disordered" evidence="1">
    <location>
        <begin position="735"/>
        <end position="775"/>
    </location>
</feature>